<gene>
    <name evidence="1" type="ORF">PHMEG_00017789</name>
</gene>
<evidence type="ECO:0008006" key="3">
    <source>
        <dbReference type="Google" id="ProtNLM"/>
    </source>
</evidence>
<organism evidence="1 2">
    <name type="scientific">Phytophthora megakarya</name>
    <dbReference type="NCBI Taxonomy" id="4795"/>
    <lineage>
        <taxon>Eukaryota</taxon>
        <taxon>Sar</taxon>
        <taxon>Stramenopiles</taxon>
        <taxon>Oomycota</taxon>
        <taxon>Peronosporomycetes</taxon>
        <taxon>Peronosporales</taxon>
        <taxon>Peronosporaceae</taxon>
        <taxon>Phytophthora</taxon>
    </lineage>
</organism>
<keyword evidence="2" id="KW-1185">Reference proteome</keyword>
<proteinExistence type="predicted"/>
<comment type="caution">
    <text evidence="1">The sequence shown here is derived from an EMBL/GenBank/DDBJ whole genome shotgun (WGS) entry which is preliminary data.</text>
</comment>
<protein>
    <recommendedName>
        <fullName evidence="3">Eukaryotic/viral aspartic protease</fullName>
    </recommendedName>
</protein>
<reference evidence="2" key="1">
    <citation type="submission" date="2017-03" db="EMBL/GenBank/DDBJ databases">
        <title>Phytopthora megakarya and P. palmivora, two closely related causual agents of cacao black pod achieved similar genome size and gene model numbers by different mechanisms.</title>
        <authorList>
            <person name="Ali S."/>
            <person name="Shao J."/>
            <person name="Larry D.J."/>
            <person name="Kronmiller B."/>
            <person name="Shen D."/>
            <person name="Strem M.D."/>
            <person name="Melnick R.L."/>
            <person name="Guiltinan M.J."/>
            <person name="Tyler B.M."/>
            <person name="Meinhardt L.W."/>
            <person name="Bailey B.A."/>
        </authorList>
    </citation>
    <scope>NUCLEOTIDE SEQUENCE [LARGE SCALE GENOMIC DNA]</scope>
    <source>
        <strain evidence="2">zdho120</strain>
    </source>
</reference>
<dbReference type="OrthoDB" id="128523at2759"/>
<accession>A0A225VVY8</accession>
<dbReference type="EMBL" id="NBNE01002768">
    <property type="protein sequence ID" value="OWZ09502.1"/>
    <property type="molecule type" value="Genomic_DNA"/>
</dbReference>
<dbReference type="AlphaFoldDB" id="A0A225VVY8"/>
<evidence type="ECO:0000313" key="1">
    <source>
        <dbReference type="EMBL" id="OWZ09502.1"/>
    </source>
</evidence>
<evidence type="ECO:0000313" key="2">
    <source>
        <dbReference type="Proteomes" id="UP000198211"/>
    </source>
</evidence>
<sequence>MESIRSSDRGSNWEYDPDDIDFPATAQATVATTASGSTASTMIQRVRISAISDLKELTGKGQDEDRERAWIGKVKSAFMRDQASDDEKCLTFVDFLAGSAKNWYRQLSRSTRNK</sequence>
<name>A0A225VVY8_9STRA</name>
<dbReference type="Proteomes" id="UP000198211">
    <property type="component" value="Unassembled WGS sequence"/>
</dbReference>